<evidence type="ECO:0000259" key="4">
    <source>
        <dbReference type="Pfam" id="PF17109"/>
    </source>
</evidence>
<evidence type="ECO:0000256" key="1">
    <source>
        <dbReference type="ARBA" id="ARBA00022737"/>
    </source>
</evidence>
<protein>
    <submittedName>
        <fullName evidence="6">Uncharacterized protein</fullName>
    </submittedName>
</protein>
<comment type="caution">
    <text evidence="6">The sequence shown here is derived from an EMBL/GenBank/DDBJ whole genome shotgun (WGS) entry which is preliminary data.</text>
</comment>
<feature type="region of interest" description="Disordered" evidence="3">
    <location>
        <begin position="1291"/>
        <end position="1335"/>
    </location>
</feature>
<dbReference type="Gene3D" id="1.25.40.10">
    <property type="entry name" value="Tetratricopeptide repeat domain"/>
    <property type="match status" value="1"/>
</dbReference>
<dbReference type="EMBL" id="VIFY01000061">
    <property type="protein sequence ID" value="TQB72590.1"/>
    <property type="molecule type" value="Genomic_DNA"/>
</dbReference>
<evidence type="ECO:0000259" key="5">
    <source>
        <dbReference type="Pfam" id="PF24883"/>
    </source>
</evidence>
<dbReference type="SUPFAM" id="SSF52540">
    <property type="entry name" value="P-loop containing nucleoside triphosphate hydrolases"/>
    <property type="match status" value="1"/>
</dbReference>
<feature type="domain" description="Fungal STAND N-terminal Goodbye" evidence="4">
    <location>
        <begin position="11"/>
        <end position="131"/>
    </location>
</feature>
<dbReference type="Proteomes" id="UP000319663">
    <property type="component" value="Unassembled WGS sequence"/>
</dbReference>
<proteinExistence type="predicted"/>
<dbReference type="Pfam" id="PF17109">
    <property type="entry name" value="Goodbye"/>
    <property type="match status" value="1"/>
</dbReference>
<dbReference type="InterPro" id="IPR056884">
    <property type="entry name" value="NPHP3-like_N"/>
</dbReference>
<dbReference type="SMART" id="SM00028">
    <property type="entry name" value="TPR"/>
    <property type="match status" value="3"/>
</dbReference>
<feature type="repeat" description="TPR" evidence="2">
    <location>
        <begin position="888"/>
        <end position="921"/>
    </location>
</feature>
<dbReference type="PANTHER" id="PTHR10039:SF17">
    <property type="entry name" value="FUNGAL STAND N-TERMINAL GOODBYE DOMAIN-CONTAINING PROTEIN-RELATED"/>
    <property type="match status" value="1"/>
</dbReference>
<sequence>MSESDQVALIWSAAVDRYEQITNRKLDDPALEHLSTVEGLLSVIDSENKQFSDFREKRRGIFTALEYALRPIELVGGIAAGAASMLYPPSTLIFASVMYLMDAAKGVSAKFNAIMELMGTLKDFTIRLNTYAEQQISTSLSHKLADILATLLEVFALARQEVKHGRLFSFGKSILLRNDDGKEAMGKLTKLIASEGSLVEAETLTEVKVANVTLTRVDFNMTELTRRVESISFAQQRSLAESQEAKLKGHKDHVKKVLQPGTSADDRYSTINRSRVPGTGDWIRNEKDFQDWINKETPILWVSGTPGAGKSYIASNIITYFKETYPQNVQHPSHVSVGYFFFKDDNPKTRSFHQALRDIAFKVAQNDAAYAKHIVSCIDSPDEIATLESSWRKLFLDFFIEQEASDSVLYIVLDALDESWSEDRQEFFGFLNDISRGTRLQLLMLGRPHIADEIEGLYEKFPPRIIHVSEINNSADIIHYVRSSIAKSVYLKRASKSLQAEIVEKLSAGAQGMFIWVDFMLTEIMKKRSEKNIRQALNSAPSGLSGMIRHVLKSFSESLKDTPEDADDLNELLAWVTCAQRPLTLSQVDNILKWKSADGSGWTWIEGFLRRQFASLFLLTREDKLTTADLQRTAAFEGNLGADEDYLLPANGFDDPDNPSDFDSNPETTEVTFNHASIGDFFRNETEGKVSIGPDCPLVGVNYHSAKVLVVTRYLEIISDEEGSAKGAISAALFSYACEALLDTLKGINIAKTFMADKQVIGLHLARLLSNEAVVKKYIGSTSPAFFTQENVDLLVTWLGDKDVQDSLPPKERDWYNSAISESNVDILQPAMKCLASEWLQGMMWTAHVICRTVCKFLNLRQGLPHPECLTIENIMEAAEWCGFEKDGEWYRRLAMTLRDLYHYNKALEVFEKALELSTTYRWLVLYGMASSHLATGDIAKAIKLGKMAAEELEKTDKTANPLWDGDMHGVYEDLGDWYSRLGDAEMGFTMYQKAFEHGNRCDACICKILDFLGEKQRYEEYISMLQGMDDKIPDKDYSRLTESILINAGTGSFPYHSRFGVAASHTDNVQFMLHAYSSAAIMARKERKPIQAANTELWLGTFCWMYGDDLQRAIRIWEHLIDTYSSGNSEDRIGAVQNASTNLVNYFLVQCAQISQDTNNNNVEAIQRYGRMIELLAMGKPLTLPYANVIGTGSEKMSIHKGFVPDSEFGLLLGNYYQVCGQQEDALKCYKAQVKESIRLLSDDDPTNDYEAYYRLSGTLAAVRDDEGAIGAWYKMNMIGLGWDVDDDDDNDDRDDDHEAKEEDTTNTRGDDKHPGTEERESAPGASTAAADKDNSEGDKLFYCNGCHKKVGIDGKAMCRYCWDTLFCETCFPLVKTKTHPVDVCSPKHDWLIIPPRPLAVRTRDKKTRSMIYEGDKWISIEELKSRLKERFGI</sequence>
<name>A0A507QTV7_MONPU</name>
<evidence type="ECO:0000313" key="7">
    <source>
        <dbReference type="Proteomes" id="UP000319663"/>
    </source>
</evidence>
<keyword evidence="7" id="KW-1185">Reference proteome</keyword>
<keyword evidence="2" id="KW-0802">TPR repeat</keyword>
<dbReference type="PROSITE" id="PS50005">
    <property type="entry name" value="TPR"/>
    <property type="match status" value="1"/>
</dbReference>
<organism evidence="6 7">
    <name type="scientific">Monascus purpureus</name>
    <name type="common">Red mold</name>
    <name type="synonym">Monascus anka</name>
    <dbReference type="NCBI Taxonomy" id="5098"/>
    <lineage>
        <taxon>Eukaryota</taxon>
        <taxon>Fungi</taxon>
        <taxon>Dikarya</taxon>
        <taxon>Ascomycota</taxon>
        <taxon>Pezizomycotina</taxon>
        <taxon>Eurotiomycetes</taxon>
        <taxon>Eurotiomycetidae</taxon>
        <taxon>Eurotiales</taxon>
        <taxon>Aspergillaceae</taxon>
        <taxon>Monascus</taxon>
    </lineage>
</organism>
<feature type="domain" description="Nephrocystin 3-like N-terminal" evidence="5">
    <location>
        <begin position="278"/>
        <end position="445"/>
    </location>
</feature>
<evidence type="ECO:0000256" key="2">
    <source>
        <dbReference type="PROSITE-ProRule" id="PRU00339"/>
    </source>
</evidence>
<dbReference type="Gene3D" id="3.40.50.300">
    <property type="entry name" value="P-loop containing nucleotide triphosphate hydrolases"/>
    <property type="match status" value="1"/>
</dbReference>
<feature type="compositionally biased region" description="Basic and acidic residues" evidence="3">
    <location>
        <begin position="1298"/>
        <end position="1323"/>
    </location>
</feature>
<evidence type="ECO:0000256" key="3">
    <source>
        <dbReference type="SAM" id="MobiDB-lite"/>
    </source>
</evidence>
<accession>A0A507QTV7</accession>
<reference evidence="6 7" key="1">
    <citation type="submission" date="2019-06" db="EMBL/GenBank/DDBJ databases">
        <title>Wine fermentation using esterase from Monascus purpureus.</title>
        <authorList>
            <person name="Geng C."/>
            <person name="Zhang Y."/>
        </authorList>
    </citation>
    <scope>NUCLEOTIDE SEQUENCE [LARGE SCALE GENOMIC DNA]</scope>
    <source>
        <strain evidence="6">HQ1</strain>
    </source>
</reference>
<dbReference type="OrthoDB" id="448455at2759"/>
<dbReference type="SUPFAM" id="SSF48452">
    <property type="entry name" value="TPR-like"/>
    <property type="match status" value="1"/>
</dbReference>
<dbReference type="InterPro" id="IPR027417">
    <property type="entry name" value="P-loop_NTPase"/>
</dbReference>
<dbReference type="PANTHER" id="PTHR10039">
    <property type="entry name" value="AMELOGENIN"/>
    <property type="match status" value="1"/>
</dbReference>
<dbReference type="InterPro" id="IPR019734">
    <property type="entry name" value="TPR_rpt"/>
</dbReference>
<gene>
    <name evidence="6" type="ORF">MPDQ_006723</name>
</gene>
<dbReference type="Pfam" id="PF24883">
    <property type="entry name" value="NPHP3_N"/>
    <property type="match status" value="1"/>
</dbReference>
<dbReference type="InterPro" id="IPR011990">
    <property type="entry name" value="TPR-like_helical_dom_sf"/>
</dbReference>
<dbReference type="InterPro" id="IPR031350">
    <property type="entry name" value="Goodbye_dom"/>
</dbReference>
<keyword evidence="1" id="KW-0677">Repeat</keyword>
<evidence type="ECO:0000313" key="6">
    <source>
        <dbReference type="EMBL" id="TQB72590.1"/>
    </source>
</evidence>